<protein>
    <submittedName>
        <fullName evidence="1">Uncharacterized protein</fullName>
    </submittedName>
</protein>
<comment type="caution">
    <text evidence="1">The sequence shown here is derived from an EMBL/GenBank/DDBJ whole genome shotgun (WGS) entry which is preliminary data.</text>
</comment>
<name>X0U8G7_9ZZZZ</name>
<accession>X0U8G7</accession>
<feature type="non-terminal residue" evidence="1">
    <location>
        <position position="149"/>
    </location>
</feature>
<reference evidence="1" key="1">
    <citation type="journal article" date="2014" name="Front. Microbiol.">
        <title>High frequency of phylogenetically diverse reductive dehalogenase-homologous genes in deep subseafloor sedimentary metagenomes.</title>
        <authorList>
            <person name="Kawai M."/>
            <person name="Futagami T."/>
            <person name="Toyoda A."/>
            <person name="Takaki Y."/>
            <person name="Nishi S."/>
            <person name="Hori S."/>
            <person name="Arai W."/>
            <person name="Tsubouchi T."/>
            <person name="Morono Y."/>
            <person name="Uchiyama I."/>
            <person name="Ito T."/>
            <person name="Fujiyama A."/>
            <person name="Inagaki F."/>
            <person name="Takami H."/>
        </authorList>
    </citation>
    <scope>NUCLEOTIDE SEQUENCE</scope>
    <source>
        <strain evidence="1">Expedition CK06-06</strain>
    </source>
</reference>
<sequence length="149" mass="15444">MPGLVSQKRAPVAGVGWIVITDIEPDGLGAVGTKVYQTGVGHALQTCISDTNNVEVFVKSNATKVEINGIPVELGSIVGESQFSGSKVITLTDEKVEAILKTPDDKDGAKAIATVTIQTPPEILTLSFTGSYPGGQSELKAGDTFQITG</sequence>
<organism evidence="1">
    <name type="scientific">marine sediment metagenome</name>
    <dbReference type="NCBI Taxonomy" id="412755"/>
    <lineage>
        <taxon>unclassified sequences</taxon>
        <taxon>metagenomes</taxon>
        <taxon>ecological metagenomes</taxon>
    </lineage>
</organism>
<dbReference type="AlphaFoldDB" id="X0U8G7"/>
<evidence type="ECO:0000313" key="1">
    <source>
        <dbReference type="EMBL" id="GAF96657.1"/>
    </source>
</evidence>
<dbReference type="EMBL" id="BARS01015997">
    <property type="protein sequence ID" value="GAF96657.1"/>
    <property type="molecule type" value="Genomic_DNA"/>
</dbReference>
<gene>
    <name evidence="1" type="ORF">S01H1_26396</name>
</gene>
<proteinExistence type="predicted"/>